<sequence length="214" mass="22405">MIHAAAHRWTLIGAAAAIGCWFVPLVHVRPLGADETDPQSQPATAAELAEQFWSGPLANSHDRAHPANAVLTALTADAAAAREEYGRTVGVSRSFLVHLRGEGTVTSVERKGIGVDVSGDGHRDLLLLTGPIFGAAVRDATGLLTADQASNSQQFNEVANELNLIVETQVAPTLREQPPGQVVRFVACAEVKSPSSIPSPLPAVPVFVEATATP</sequence>
<gene>
    <name evidence="1" type="ORF">KOR34_51070</name>
</gene>
<dbReference type="Proteomes" id="UP000316714">
    <property type="component" value="Unassembled WGS sequence"/>
</dbReference>
<dbReference type="Pfam" id="PF10054">
    <property type="entry name" value="DUF2291"/>
    <property type="match status" value="1"/>
</dbReference>
<name>A0A5C5UVE2_9BACT</name>
<organism evidence="1 2">
    <name type="scientific">Posidoniimonas corsicana</name>
    <dbReference type="NCBI Taxonomy" id="1938618"/>
    <lineage>
        <taxon>Bacteria</taxon>
        <taxon>Pseudomonadati</taxon>
        <taxon>Planctomycetota</taxon>
        <taxon>Planctomycetia</taxon>
        <taxon>Pirellulales</taxon>
        <taxon>Lacipirellulaceae</taxon>
        <taxon>Posidoniimonas</taxon>
    </lineage>
</organism>
<protein>
    <recommendedName>
        <fullName evidence="3">Periplasmic lipoprotein</fullName>
    </recommendedName>
</protein>
<dbReference type="SUPFAM" id="SSF141318">
    <property type="entry name" value="TM0957-like"/>
    <property type="match status" value="1"/>
</dbReference>
<dbReference type="OrthoDB" id="285290at2"/>
<proteinExistence type="predicted"/>
<comment type="caution">
    <text evidence="1">The sequence shown here is derived from an EMBL/GenBank/DDBJ whole genome shotgun (WGS) entry which is preliminary data.</text>
</comment>
<evidence type="ECO:0008006" key="3">
    <source>
        <dbReference type="Google" id="ProtNLM"/>
    </source>
</evidence>
<keyword evidence="2" id="KW-1185">Reference proteome</keyword>
<dbReference type="AlphaFoldDB" id="A0A5C5UVE2"/>
<dbReference type="EMBL" id="SIHJ01000006">
    <property type="protein sequence ID" value="TWT29789.1"/>
    <property type="molecule type" value="Genomic_DNA"/>
</dbReference>
<accession>A0A5C5UVE2</accession>
<reference evidence="1 2" key="1">
    <citation type="submission" date="2019-02" db="EMBL/GenBank/DDBJ databases">
        <title>Deep-cultivation of Planctomycetes and their phenomic and genomic characterization uncovers novel biology.</title>
        <authorList>
            <person name="Wiegand S."/>
            <person name="Jogler M."/>
            <person name="Boedeker C."/>
            <person name="Pinto D."/>
            <person name="Vollmers J."/>
            <person name="Rivas-Marin E."/>
            <person name="Kohn T."/>
            <person name="Peeters S.H."/>
            <person name="Heuer A."/>
            <person name="Rast P."/>
            <person name="Oberbeckmann S."/>
            <person name="Bunk B."/>
            <person name="Jeske O."/>
            <person name="Meyerdierks A."/>
            <person name="Storesund J.E."/>
            <person name="Kallscheuer N."/>
            <person name="Luecker S."/>
            <person name="Lage O.M."/>
            <person name="Pohl T."/>
            <person name="Merkel B.J."/>
            <person name="Hornburger P."/>
            <person name="Mueller R.-W."/>
            <person name="Bruemmer F."/>
            <person name="Labrenz M."/>
            <person name="Spormann A.M."/>
            <person name="Op Den Camp H."/>
            <person name="Overmann J."/>
            <person name="Amann R."/>
            <person name="Jetten M.S.M."/>
            <person name="Mascher T."/>
            <person name="Medema M.H."/>
            <person name="Devos D.P."/>
            <person name="Kaster A.-K."/>
            <person name="Ovreas L."/>
            <person name="Rohde M."/>
            <person name="Galperin M.Y."/>
            <person name="Jogler C."/>
        </authorList>
    </citation>
    <scope>NUCLEOTIDE SEQUENCE [LARGE SCALE GENOMIC DNA]</scope>
    <source>
        <strain evidence="1 2">KOR34</strain>
    </source>
</reference>
<evidence type="ECO:0000313" key="1">
    <source>
        <dbReference type="EMBL" id="TWT29789.1"/>
    </source>
</evidence>
<dbReference type="InterPro" id="IPR036215">
    <property type="entry name" value="TM0957-like_sf"/>
</dbReference>
<dbReference type="RefSeq" id="WP_146568910.1">
    <property type="nucleotide sequence ID" value="NZ_SIHJ01000006.1"/>
</dbReference>
<dbReference type="Gene3D" id="2.40.50.420">
    <property type="entry name" value="Envelope glycoprotein gp160, DUF2291, alpha/beta domain"/>
    <property type="match status" value="1"/>
</dbReference>
<dbReference type="InterPro" id="IPR014582">
    <property type="entry name" value="UCP033535_lipo"/>
</dbReference>
<evidence type="ECO:0000313" key="2">
    <source>
        <dbReference type="Proteomes" id="UP000316714"/>
    </source>
</evidence>
<dbReference type="Gene3D" id="1.10.10.1260">
    <property type="entry name" value="Envelope glycoprotein gp160, DUF2291, helical domain"/>
    <property type="match status" value="1"/>
</dbReference>